<dbReference type="Proteomes" id="UP001209878">
    <property type="component" value="Unassembled WGS sequence"/>
</dbReference>
<accession>A0AAD9JX52</accession>
<dbReference type="AlphaFoldDB" id="A0AAD9JX52"/>
<reference evidence="2" key="1">
    <citation type="journal article" date="2023" name="Mol. Biol. Evol.">
        <title>Third-Generation Sequencing Reveals the Adaptive Role of the Epigenome in Three Deep-Sea Polychaetes.</title>
        <authorList>
            <person name="Perez M."/>
            <person name="Aroh O."/>
            <person name="Sun Y."/>
            <person name="Lan Y."/>
            <person name="Juniper S.K."/>
            <person name="Young C.R."/>
            <person name="Angers B."/>
            <person name="Qian P.Y."/>
        </authorList>
    </citation>
    <scope>NUCLEOTIDE SEQUENCE</scope>
    <source>
        <strain evidence="2">R07B-5</strain>
    </source>
</reference>
<evidence type="ECO:0000313" key="3">
    <source>
        <dbReference type="Proteomes" id="UP001209878"/>
    </source>
</evidence>
<proteinExistence type="predicted"/>
<protein>
    <submittedName>
        <fullName evidence="2">Uncharacterized protein</fullName>
    </submittedName>
</protein>
<gene>
    <name evidence="2" type="ORF">NP493_1656g00032</name>
</gene>
<comment type="caution">
    <text evidence="2">The sequence shown here is derived from an EMBL/GenBank/DDBJ whole genome shotgun (WGS) entry which is preliminary data.</text>
</comment>
<feature type="region of interest" description="Disordered" evidence="1">
    <location>
        <begin position="43"/>
        <end position="90"/>
    </location>
</feature>
<evidence type="ECO:0000313" key="2">
    <source>
        <dbReference type="EMBL" id="KAK2160325.1"/>
    </source>
</evidence>
<keyword evidence="3" id="KW-1185">Reference proteome</keyword>
<dbReference type="EMBL" id="JAODUO010001655">
    <property type="protein sequence ID" value="KAK2160325.1"/>
    <property type="molecule type" value="Genomic_DNA"/>
</dbReference>
<evidence type="ECO:0000256" key="1">
    <source>
        <dbReference type="SAM" id="MobiDB-lite"/>
    </source>
</evidence>
<sequence>MSIARPSFSAKSRGRARVGYARLGSFRDARRQRLVGRCWSGCLRAPPLDHCPRTPDTPAAPTSSCRTTDHPSPPPARTRDRSRGSSTSPASSVCLQLIGHSLVIGSWVFLYG</sequence>
<name>A0AAD9JX52_RIDPI</name>
<organism evidence="2 3">
    <name type="scientific">Ridgeia piscesae</name>
    <name type="common">Tubeworm</name>
    <dbReference type="NCBI Taxonomy" id="27915"/>
    <lineage>
        <taxon>Eukaryota</taxon>
        <taxon>Metazoa</taxon>
        <taxon>Spiralia</taxon>
        <taxon>Lophotrochozoa</taxon>
        <taxon>Annelida</taxon>
        <taxon>Polychaeta</taxon>
        <taxon>Sedentaria</taxon>
        <taxon>Canalipalpata</taxon>
        <taxon>Sabellida</taxon>
        <taxon>Siboglinidae</taxon>
        <taxon>Ridgeia</taxon>
    </lineage>
</organism>